<evidence type="ECO:0000313" key="4">
    <source>
        <dbReference type="Proteomes" id="UP000038009"/>
    </source>
</evidence>
<protein>
    <submittedName>
        <fullName evidence="3">Uncharacterized protein</fullName>
    </submittedName>
</protein>
<keyword evidence="1" id="KW-0175">Coiled coil</keyword>
<accession>A0A0N1PDM1</accession>
<organism evidence="3 4">
    <name type="scientific">Leptomonas seymouri</name>
    <dbReference type="NCBI Taxonomy" id="5684"/>
    <lineage>
        <taxon>Eukaryota</taxon>
        <taxon>Discoba</taxon>
        <taxon>Euglenozoa</taxon>
        <taxon>Kinetoplastea</taxon>
        <taxon>Metakinetoplastina</taxon>
        <taxon>Trypanosomatida</taxon>
        <taxon>Trypanosomatidae</taxon>
        <taxon>Leishmaniinae</taxon>
        <taxon>Leptomonas</taxon>
    </lineage>
</organism>
<dbReference type="AlphaFoldDB" id="A0A0N1PDM1"/>
<feature type="compositionally biased region" description="Polar residues" evidence="2">
    <location>
        <begin position="49"/>
        <end position="61"/>
    </location>
</feature>
<feature type="region of interest" description="Disordered" evidence="2">
    <location>
        <begin position="626"/>
        <end position="655"/>
    </location>
</feature>
<feature type="compositionally biased region" description="Low complexity" evidence="2">
    <location>
        <begin position="702"/>
        <end position="721"/>
    </location>
</feature>
<dbReference type="EMBL" id="LJSK01000094">
    <property type="protein sequence ID" value="KPI87304.1"/>
    <property type="molecule type" value="Genomic_DNA"/>
</dbReference>
<evidence type="ECO:0000256" key="2">
    <source>
        <dbReference type="SAM" id="MobiDB-lite"/>
    </source>
</evidence>
<evidence type="ECO:0000313" key="3">
    <source>
        <dbReference type="EMBL" id="KPI87304.1"/>
    </source>
</evidence>
<reference evidence="3 4" key="1">
    <citation type="journal article" date="2015" name="PLoS Pathog.">
        <title>Leptomonas seymouri: Adaptations to the Dixenous Life Cycle Analyzed by Genome Sequencing, Transcriptome Profiling and Co-infection with Leishmania donovani.</title>
        <authorList>
            <person name="Kraeva N."/>
            <person name="Butenko A."/>
            <person name="Hlavacova J."/>
            <person name="Kostygov A."/>
            <person name="Myskova J."/>
            <person name="Grybchuk D."/>
            <person name="Lestinova T."/>
            <person name="Votypka J."/>
            <person name="Volf P."/>
            <person name="Opperdoes F."/>
            <person name="Flegontov P."/>
            <person name="Lukes J."/>
            <person name="Yurchenko V."/>
        </authorList>
    </citation>
    <scope>NUCLEOTIDE SEQUENCE [LARGE SCALE GENOMIC DNA]</scope>
    <source>
        <strain evidence="3 4">ATCC 30220</strain>
    </source>
</reference>
<feature type="compositionally biased region" description="Polar residues" evidence="2">
    <location>
        <begin position="71"/>
        <end position="100"/>
    </location>
</feature>
<name>A0A0N1PDM1_LEPSE</name>
<proteinExistence type="predicted"/>
<feature type="coiled-coil region" evidence="1">
    <location>
        <begin position="737"/>
        <end position="845"/>
    </location>
</feature>
<dbReference type="OrthoDB" id="10675675at2759"/>
<comment type="caution">
    <text evidence="3">The sequence shown here is derived from an EMBL/GenBank/DDBJ whole genome shotgun (WGS) entry which is preliminary data.</text>
</comment>
<dbReference type="VEuPathDB" id="TriTrypDB:Lsey_0094_0290"/>
<feature type="compositionally biased region" description="Polar residues" evidence="2">
    <location>
        <begin position="165"/>
        <end position="180"/>
    </location>
</feature>
<feature type="region of interest" description="Disordered" evidence="2">
    <location>
        <begin position="687"/>
        <end position="730"/>
    </location>
</feature>
<keyword evidence="4" id="KW-1185">Reference proteome</keyword>
<gene>
    <name evidence="3" type="ORF">ABL78_3641</name>
</gene>
<feature type="region of interest" description="Disordered" evidence="2">
    <location>
        <begin position="47"/>
        <end position="100"/>
    </location>
</feature>
<feature type="region of interest" description="Disordered" evidence="2">
    <location>
        <begin position="142"/>
        <end position="180"/>
    </location>
</feature>
<sequence>MLRPSPLCSSRPAPRSSVHRSFPYDHLYTSSERLRGVDAYRAIRRSGVSPWNSTSPSSLNTCAPRRPLSAGVQQANRQGSCSAASPSTDNHGVLPNNNNSWIRRSAEYPSQTPRGHGGNTNYTGAAPLAAENTATLPALPRLSPYACPTPAAPTAPPPPTGASRDFSQPQSFTTPLRSSSLSTAASDAWTHLERNREELAAAAPFGLYEARRVSKPDARPPVQLLLSQLSVRKVSLQAIDAAVGPLLLRGVLGESSVPFCTDCAWPMLDKGGADDGHRADMAQTFAASWPATTVREVVSHASPTAPPRSVFCECYVNNTSLNSPLQLRSEAFVGRSVFTLEELIEAASVDVQNPNPVEVVLRDDSAAVVGRLSFAVALLPLPCCTVHVSDVAVLPDPLQADDGCGGAVEGRRRVPRAAVHEGELELSLVAPSTAVAFSDFAVVPADFRTPAVARWSALPPFCFYEGATGTAAEEDASAGQPHRSVPSSPWSGLWVIGELLYYPSSQQSRSRTRVLLGTFAIPGPASSAPLTTAPLYQTDVSSALSQHRPGPHASAKRTYPFQVPLHISSEGGRWMTVRDCWVRGVVETWTETTPSNAFTLGRGREARDAELHGRAAVPFSVERMRNAAASQKGEEGPFAPTLPPPRSAESSAERLRAQRVSELRFMNHTNSSTTEMATATATAVPSVPNVSGLSRQPHHLQHPSTTPSSHSPLPQQPSVPQEDAALQRVQERQQALIRRVEYRLAEVQRQRQHLKKEMATQYAQAAAEENAVLEEFGILESEWNEAETAYRKATTQLAELQQLHADRTADHDAYLAEQEQALEEVARERAEALSLRAQLETLQAQVEGHITAEQQRYASRAAIARADEQTRWLVEVEAKIAAAESQQ</sequence>
<evidence type="ECO:0000256" key="1">
    <source>
        <dbReference type="SAM" id="Coils"/>
    </source>
</evidence>
<dbReference type="Proteomes" id="UP000038009">
    <property type="component" value="Unassembled WGS sequence"/>
</dbReference>
<feature type="region of interest" description="Disordered" evidence="2">
    <location>
        <begin position="1"/>
        <end position="21"/>
    </location>
</feature>
<feature type="compositionally biased region" description="Pro residues" evidence="2">
    <location>
        <begin position="150"/>
        <end position="160"/>
    </location>
</feature>